<protein>
    <recommendedName>
        <fullName evidence="2">DUF2089 domain-containing protein</fullName>
    </recommendedName>
</protein>
<dbReference type="EMBL" id="VSSQ01002864">
    <property type="protein sequence ID" value="MPM17801.1"/>
    <property type="molecule type" value="Genomic_DNA"/>
</dbReference>
<reference evidence="1" key="1">
    <citation type="submission" date="2019-08" db="EMBL/GenBank/DDBJ databases">
        <authorList>
            <person name="Kucharzyk K."/>
            <person name="Murdoch R.W."/>
            <person name="Higgins S."/>
            <person name="Loffler F."/>
        </authorList>
    </citation>
    <scope>NUCLEOTIDE SEQUENCE</scope>
</reference>
<proteinExistence type="predicted"/>
<organism evidence="1">
    <name type="scientific">bioreactor metagenome</name>
    <dbReference type="NCBI Taxonomy" id="1076179"/>
    <lineage>
        <taxon>unclassified sequences</taxon>
        <taxon>metagenomes</taxon>
        <taxon>ecological metagenomes</taxon>
    </lineage>
</organism>
<evidence type="ECO:0008006" key="2">
    <source>
        <dbReference type="Google" id="ProtNLM"/>
    </source>
</evidence>
<name>A0A644XPV3_9ZZZZ</name>
<evidence type="ECO:0000313" key="1">
    <source>
        <dbReference type="EMBL" id="MPM17801.1"/>
    </source>
</evidence>
<accession>A0A644XPV3</accession>
<gene>
    <name evidence="1" type="ORF">SDC9_64200</name>
</gene>
<dbReference type="AlphaFoldDB" id="A0A644XPV3"/>
<sequence length="66" mass="7667">MATQYAVTYPTVRLRLDRLIEKIELGDNSAEDGYVVLIKKLALNEHIDFEAAKLLISEYRKIKEEK</sequence>
<comment type="caution">
    <text evidence="1">The sequence shown here is derived from an EMBL/GenBank/DDBJ whole genome shotgun (WGS) entry which is preliminary data.</text>
</comment>